<gene>
    <name evidence="1" type="ORF">MEBOL_006200</name>
</gene>
<keyword evidence="2" id="KW-1185">Reference proteome</keyword>
<organism evidence="1 2">
    <name type="scientific">Melittangium boletus DSM 14713</name>
    <dbReference type="NCBI Taxonomy" id="1294270"/>
    <lineage>
        <taxon>Bacteria</taxon>
        <taxon>Pseudomonadati</taxon>
        <taxon>Myxococcota</taxon>
        <taxon>Myxococcia</taxon>
        <taxon>Myxococcales</taxon>
        <taxon>Cystobacterineae</taxon>
        <taxon>Archangiaceae</taxon>
        <taxon>Melittangium</taxon>
    </lineage>
</organism>
<proteinExistence type="predicted"/>
<dbReference type="RefSeq" id="WP_157823777.1">
    <property type="nucleotide sequence ID" value="NZ_CP022163.1"/>
</dbReference>
<dbReference type="EMBL" id="CP022163">
    <property type="protein sequence ID" value="ATB32711.1"/>
    <property type="molecule type" value="Genomic_DNA"/>
</dbReference>
<dbReference type="KEGG" id="mbd:MEBOL_006200"/>
<evidence type="ECO:0000313" key="2">
    <source>
        <dbReference type="Proteomes" id="UP000217289"/>
    </source>
</evidence>
<evidence type="ECO:0000313" key="1">
    <source>
        <dbReference type="EMBL" id="ATB32711.1"/>
    </source>
</evidence>
<dbReference type="AlphaFoldDB" id="A0A250INE4"/>
<protein>
    <submittedName>
        <fullName evidence="1">Uncharacterized protein</fullName>
    </submittedName>
</protein>
<name>A0A250INE4_9BACT</name>
<sequence>MRPYPRRTLLLMALALLAFLRLYYVTHSRPEPAPRPPPVRATTAPDRGQACLTLDRALEGALKDPNSATTWATVRRELDACPTLPSRACELGAALDARAPLDDAGPQALRELLDTLCQRCPAGLNPCSRAVIRSVMAVDVGGQTSLTSPRWHLEHAGPGTAEACSEVVRNLLAPAALDEGPPPEPRQALLAQLAPICIRAGQVPAPILRAAAVQGDVPARSWIPPTETSIQERARLTPDRVVGAPGGHPAFDGKESTSVDLQRTEQDPSWRKTGAVSGVFEPPVHEASSLRVKARGAGTLRAAIRVESGLGLHDPDTQHSFLLPLVCRFKGTGQWEDCALPVSLLDVEAISVFPDKRPLMLSEVEILGTR</sequence>
<reference evidence="1 2" key="1">
    <citation type="submission" date="2017-06" db="EMBL/GenBank/DDBJ databases">
        <authorList>
            <person name="Kim H.J."/>
            <person name="Triplett B.A."/>
        </authorList>
    </citation>
    <scope>NUCLEOTIDE SEQUENCE [LARGE SCALE GENOMIC DNA]</scope>
    <source>
        <strain evidence="1 2">DSM 14713</strain>
    </source>
</reference>
<accession>A0A250INE4</accession>
<dbReference type="Proteomes" id="UP000217289">
    <property type="component" value="Chromosome"/>
</dbReference>
<dbReference type="OrthoDB" id="5381132at2"/>